<evidence type="ECO:0000259" key="6">
    <source>
        <dbReference type="PROSITE" id="PS50977"/>
    </source>
</evidence>
<feature type="domain" description="HTH tetR-type" evidence="6">
    <location>
        <begin position="33"/>
        <end position="93"/>
    </location>
</feature>
<dbReference type="SUPFAM" id="SSF46689">
    <property type="entry name" value="Homeodomain-like"/>
    <property type="match status" value="1"/>
</dbReference>
<organism evidence="7 8">
    <name type="scientific">Actinomadura soli</name>
    <dbReference type="NCBI Taxonomy" id="2508997"/>
    <lineage>
        <taxon>Bacteria</taxon>
        <taxon>Bacillati</taxon>
        <taxon>Actinomycetota</taxon>
        <taxon>Actinomycetes</taxon>
        <taxon>Streptosporangiales</taxon>
        <taxon>Thermomonosporaceae</taxon>
        <taxon>Actinomadura</taxon>
    </lineage>
</organism>
<dbReference type="PROSITE" id="PS50977">
    <property type="entry name" value="HTH_TETR_2"/>
    <property type="match status" value="1"/>
</dbReference>
<evidence type="ECO:0000256" key="2">
    <source>
        <dbReference type="ARBA" id="ARBA00023125"/>
    </source>
</evidence>
<feature type="region of interest" description="Disordered" evidence="5">
    <location>
        <begin position="1"/>
        <end position="23"/>
    </location>
</feature>
<comment type="caution">
    <text evidence="7">The sequence shown here is derived from an EMBL/GenBank/DDBJ whole genome shotgun (WGS) entry which is preliminary data.</text>
</comment>
<dbReference type="Pfam" id="PF17935">
    <property type="entry name" value="TetR_C_27"/>
    <property type="match status" value="1"/>
</dbReference>
<keyword evidence="3" id="KW-0804">Transcription</keyword>
<dbReference type="AlphaFoldDB" id="A0A5C4JK11"/>
<dbReference type="InterPro" id="IPR041478">
    <property type="entry name" value="TetR_C_27"/>
</dbReference>
<dbReference type="InterPro" id="IPR001647">
    <property type="entry name" value="HTH_TetR"/>
</dbReference>
<dbReference type="OrthoDB" id="4709704at2"/>
<dbReference type="Pfam" id="PF00440">
    <property type="entry name" value="TetR_N"/>
    <property type="match status" value="1"/>
</dbReference>
<dbReference type="GO" id="GO:0003700">
    <property type="term" value="F:DNA-binding transcription factor activity"/>
    <property type="evidence" value="ECO:0007669"/>
    <property type="project" value="TreeGrafter"/>
</dbReference>
<feature type="DNA-binding region" description="H-T-H motif" evidence="4">
    <location>
        <begin position="56"/>
        <end position="75"/>
    </location>
</feature>
<dbReference type="Gene3D" id="1.10.357.10">
    <property type="entry name" value="Tetracycline Repressor, domain 2"/>
    <property type="match status" value="1"/>
</dbReference>
<dbReference type="PANTHER" id="PTHR30055">
    <property type="entry name" value="HTH-TYPE TRANSCRIPTIONAL REGULATOR RUTR"/>
    <property type="match status" value="1"/>
</dbReference>
<sequence length="217" mass="23610">MDGLLPGQRCARKESPSMHSVPRITGSLDQHRAAMRERILVAVREIMTADGVDKLSMAEVAGRSGVNRSVVYNYFADVRALLIAHAEHETARFTEELHRALENATAPTERITVYVRRQLADFAAHPQPAGPELATLLGPDGYKEMHAHVGPLGRLLTEIIQEGVDAGEFAPCDPAGTAHLVHACLGAERYPLGQGTRDLDETIDRVTTFVLRSLGAT</sequence>
<dbReference type="Proteomes" id="UP000309174">
    <property type="component" value="Unassembled WGS sequence"/>
</dbReference>
<dbReference type="InterPro" id="IPR050109">
    <property type="entry name" value="HTH-type_TetR-like_transc_reg"/>
</dbReference>
<dbReference type="PANTHER" id="PTHR30055:SF234">
    <property type="entry name" value="HTH-TYPE TRANSCRIPTIONAL REGULATOR BETI"/>
    <property type="match status" value="1"/>
</dbReference>
<proteinExistence type="predicted"/>
<gene>
    <name evidence="7" type="ORF">ETD83_05450</name>
</gene>
<evidence type="ECO:0000313" key="7">
    <source>
        <dbReference type="EMBL" id="TMR05686.1"/>
    </source>
</evidence>
<dbReference type="Gene3D" id="1.10.10.60">
    <property type="entry name" value="Homeodomain-like"/>
    <property type="match status" value="1"/>
</dbReference>
<evidence type="ECO:0000256" key="1">
    <source>
        <dbReference type="ARBA" id="ARBA00023015"/>
    </source>
</evidence>
<evidence type="ECO:0000256" key="4">
    <source>
        <dbReference type="PROSITE-ProRule" id="PRU00335"/>
    </source>
</evidence>
<evidence type="ECO:0000256" key="5">
    <source>
        <dbReference type="SAM" id="MobiDB-lite"/>
    </source>
</evidence>
<dbReference type="GO" id="GO:0000976">
    <property type="term" value="F:transcription cis-regulatory region binding"/>
    <property type="evidence" value="ECO:0007669"/>
    <property type="project" value="TreeGrafter"/>
</dbReference>
<keyword evidence="8" id="KW-1185">Reference proteome</keyword>
<dbReference type="EMBL" id="VCKW01000018">
    <property type="protein sequence ID" value="TMR05686.1"/>
    <property type="molecule type" value="Genomic_DNA"/>
</dbReference>
<protein>
    <submittedName>
        <fullName evidence="7">TetR/AcrR family transcriptional regulator</fullName>
    </submittedName>
</protein>
<keyword evidence="2 4" id="KW-0238">DNA-binding</keyword>
<dbReference type="SUPFAM" id="SSF48498">
    <property type="entry name" value="Tetracyclin repressor-like, C-terminal domain"/>
    <property type="match status" value="1"/>
</dbReference>
<name>A0A5C4JK11_9ACTN</name>
<accession>A0A5C4JK11</accession>
<dbReference type="InterPro" id="IPR036271">
    <property type="entry name" value="Tet_transcr_reg_TetR-rel_C_sf"/>
</dbReference>
<keyword evidence="1" id="KW-0805">Transcription regulation</keyword>
<dbReference type="InterPro" id="IPR009057">
    <property type="entry name" value="Homeodomain-like_sf"/>
</dbReference>
<evidence type="ECO:0000256" key="3">
    <source>
        <dbReference type="ARBA" id="ARBA00023163"/>
    </source>
</evidence>
<evidence type="ECO:0000313" key="8">
    <source>
        <dbReference type="Proteomes" id="UP000309174"/>
    </source>
</evidence>
<reference evidence="7 8" key="1">
    <citation type="submission" date="2019-05" db="EMBL/GenBank/DDBJ databases">
        <title>Draft genome sequence of Actinomadura sp. 14C53.</title>
        <authorList>
            <person name="Saricaoglu S."/>
            <person name="Isik K."/>
        </authorList>
    </citation>
    <scope>NUCLEOTIDE SEQUENCE [LARGE SCALE GENOMIC DNA]</scope>
    <source>
        <strain evidence="7 8">14C53</strain>
    </source>
</reference>